<accession>A0AAV2DFG9</accession>
<evidence type="ECO:0000313" key="3">
    <source>
        <dbReference type="Proteomes" id="UP001497516"/>
    </source>
</evidence>
<sequence length="84" mass="9970">MEGSLNLLERSQSLSGHLHYARRTWHRRGREEVDETGEPQVVQEEETQDRPQLLEEEVEQPRADRRRVSRALMTHIEHAFLKVV</sequence>
<reference evidence="2 3" key="1">
    <citation type="submission" date="2024-04" db="EMBL/GenBank/DDBJ databases">
        <authorList>
            <person name="Fracassetti M."/>
        </authorList>
    </citation>
    <scope>NUCLEOTIDE SEQUENCE [LARGE SCALE GENOMIC DNA]</scope>
</reference>
<keyword evidence="3" id="KW-1185">Reference proteome</keyword>
<feature type="region of interest" description="Disordered" evidence="1">
    <location>
        <begin position="26"/>
        <end position="66"/>
    </location>
</feature>
<feature type="compositionally biased region" description="Acidic residues" evidence="1">
    <location>
        <begin position="32"/>
        <end position="47"/>
    </location>
</feature>
<dbReference type="Proteomes" id="UP001497516">
    <property type="component" value="Chromosome 2"/>
</dbReference>
<name>A0AAV2DFG9_9ROSI</name>
<evidence type="ECO:0000256" key="1">
    <source>
        <dbReference type="SAM" id="MobiDB-lite"/>
    </source>
</evidence>
<proteinExistence type="predicted"/>
<evidence type="ECO:0000313" key="2">
    <source>
        <dbReference type="EMBL" id="CAL1372022.1"/>
    </source>
</evidence>
<organism evidence="2 3">
    <name type="scientific">Linum trigynum</name>
    <dbReference type="NCBI Taxonomy" id="586398"/>
    <lineage>
        <taxon>Eukaryota</taxon>
        <taxon>Viridiplantae</taxon>
        <taxon>Streptophyta</taxon>
        <taxon>Embryophyta</taxon>
        <taxon>Tracheophyta</taxon>
        <taxon>Spermatophyta</taxon>
        <taxon>Magnoliopsida</taxon>
        <taxon>eudicotyledons</taxon>
        <taxon>Gunneridae</taxon>
        <taxon>Pentapetalae</taxon>
        <taxon>rosids</taxon>
        <taxon>fabids</taxon>
        <taxon>Malpighiales</taxon>
        <taxon>Linaceae</taxon>
        <taxon>Linum</taxon>
    </lineage>
</organism>
<dbReference type="EMBL" id="OZ034815">
    <property type="protein sequence ID" value="CAL1372022.1"/>
    <property type="molecule type" value="Genomic_DNA"/>
</dbReference>
<gene>
    <name evidence="2" type="ORF">LTRI10_LOCUS14055</name>
</gene>
<protein>
    <submittedName>
        <fullName evidence="2">Uncharacterized protein</fullName>
    </submittedName>
</protein>
<dbReference type="AlphaFoldDB" id="A0AAV2DFG9"/>
<feature type="compositionally biased region" description="Basic and acidic residues" evidence="1">
    <location>
        <begin position="48"/>
        <end position="63"/>
    </location>
</feature>